<dbReference type="InterPro" id="IPR036691">
    <property type="entry name" value="Endo/exonu/phosph_ase_sf"/>
</dbReference>
<protein>
    <submittedName>
        <fullName evidence="1">Uncharacterized protein</fullName>
    </submittedName>
</protein>
<gene>
    <name evidence="1" type="ORF">HICCMSTLAB_LOCUS9604</name>
</gene>
<sequence>MSCAMCFTACDDNEHCIKASCHYHHRFHPGCLKLKYNFASSAEAVESIKTKCPVCSENDLMSTLSALKVHLSKLDKLDKLDGLQNSAGQLLKKVDKISDKHRELFKQYTDLETRVNQLEKNNSSGACSKNLADKRTLQMETLALADEMTISGLQEKDDEDFNNVLDNLFSTLGIPGDHSKVKSMRRIGKAADQQGARLTRATTVKNRNRDILVKFGSKDTVDLIINKSRSVANKRGGGVSLYIKNSLSSRFVLSSTYMPDRPEYLFMEIWHSSRQKILIGTVYNPPASQSLELLQADLDDIMPHYVHVILLGDLNIDMNAASANRKSNIFLELCGCLGLQLITYESTIT</sequence>
<comment type="caution">
    <text evidence="1">The sequence shown here is derived from an EMBL/GenBank/DDBJ whole genome shotgun (WGS) entry which is preliminary data.</text>
</comment>
<dbReference type="SUPFAM" id="SSF56219">
    <property type="entry name" value="DNase I-like"/>
    <property type="match status" value="1"/>
</dbReference>
<dbReference type="PANTHER" id="PTHR33776">
    <property type="entry name" value="ENDO/EXONUCLEASE/PHOSPHATASE DOMAIN-CONTAINING PROTEIN"/>
    <property type="match status" value="1"/>
</dbReference>
<accession>A0A8J2MU17</accession>
<name>A0A8J2MU17_COTCN</name>
<organism evidence="1 2">
    <name type="scientific">Cotesia congregata</name>
    <name type="common">Parasitoid wasp</name>
    <name type="synonym">Apanteles congregatus</name>
    <dbReference type="NCBI Taxonomy" id="51543"/>
    <lineage>
        <taxon>Eukaryota</taxon>
        <taxon>Metazoa</taxon>
        <taxon>Ecdysozoa</taxon>
        <taxon>Arthropoda</taxon>
        <taxon>Hexapoda</taxon>
        <taxon>Insecta</taxon>
        <taxon>Pterygota</taxon>
        <taxon>Neoptera</taxon>
        <taxon>Endopterygota</taxon>
        <taxon>Hymenoptera</taxon>
        <taxon>Apocrita</taxon>
        <taxon>Ichneumonoidea</taxon>
        <taxon>Braconidae</taxon>
        <taxon>Microgastrinae</taxon>
        <taxon>Cotesia</taxon>
    </lineage>
</organism>
<proteinExistence type="predicted"/>
<dbReference type="Gene3D" id="3.60.10.10">
    <property type="entry name" value="Endonuclease/exonuclease/phosphatase"/>
    <property type="match status" value="1"/>
</dbReference>
<reference evidence="1" key="1">
    <citation type="submission" date="2021-04" db="EMBL/GenBank/DDBJ databases">
        <authorList>
            <person name="Chebbi M.A.C M."/>
        </authorList>
    </citation>
    <scope>NUCLEOTIDE SEQUENCE</scope>
</reference>
<dbReference type="AlphaFoldDB" id="A0A8J2MU17"/>
<dbReference type="OrthoDB" id="7699497at2759"/>
<dbReference type="EMBL" id="CAJNRD030001122">
    <property type="protein sequence ID" value="CAG5100531.1"/>
    <property type="molecule type" value="Genomic_DNA"/>
</dbReference>
<evidence type="ECO:0000313" key="1">
    <source>
        <dbReference type="EMBL" id="CAG5100531.1"/>
    </source>
</evidence>
<dbReference type="PANTHER" id="PTHR33776:SF4">
    <property type="entry name" value="ENDONUCLEASE_EXONUCLEASE_PHOSPHATASE DOMAIN-CONTAINING PROTEIN"/>
    <property type="match status" value="1"/>
</dbReference>
<dbReference type="Proteomes" id="UP000786811">
    <property type="component" value="Unassembled WGS sequence"/>
</dbReference>
<keyword evidence="2" id="KW-1185">Reference proteome</keyword>
<evidence type="ECO:0000313" key="2">
    <source>
        <dbReference type="Proteomes" id="UP000786811"/>
    </source>
</evidence>